<feature type="chain" id="PRO_5042135166" evidence="1">
    <location>
        <begin position="16"/>
        <end position="215"/>
    </location>
</feature>
<keyword evidence="3" id="KW-1185">Reference proteome</keyword>
<dbReference type="EMBL" id="JADGKB010000009">
    <property type="protein sequence ID" value="KAJ3260865.1"/>
    <property type="molecule type" value="Genomic_DNA"/>
</dbReference>
<evidence type="ECO:0000256" key="1">
    <source>
        <dbReference type="SAM" id="SignalP"/>
    </source>
</evidence>
<proteinExistence type="predicted"/>
<protein>
    <submittedName>
        <fullName evidence="2">Uncharacterized protein</fullName>
    </submittedName>
</protein>
<dbReference type="Proteomes" id="UP001210925">
    <property type="component" value="Unassembled WGS sequence"/>
</dbReference>
<comment type="caution">
    <text evidence="2">The sequence shown here is derived from an EMBL/GenBank/DDBJ whole genome shotgun (WGS) entry which is preliminary data.</text>
</comment>
<feature type="signal peptide" evidence="1">
    <location>
        <begin position="1"/>
        <end position="15"/>
    </location>
</feature>
<gene>
    <name evidence="2" type="ORF">HK103_007428</name>
</gene>
<name>A0AAD5UKV1_9FUNG</name>
<keyword evidence="1" id="KW-0732">Signal</keyword>
<sequence length="215" mass="22033">MIFLLLSNALGQLYGCEQTSDPVACFIKNSQYTVVGTVLSTDVGTPFGNPTNYGAKIAIRCMYASFTVPPSSGDGIVGNTVSVTGFGTPNGQCGTNINPGATANVGDTKIYFLYVATTQSGVAPKQMTYSLQNPCTGGIPFSVSNMYKIGDILASNPGNAINGSSFGSDPTCAIPPKSFNVSGVITNSSGVTTTISSGAIRTVPLAFLSVVLLVL</sequence>
<accession>A0AAD5UKV1</accession>
<evidence type="ECO:0000313" key="2">
    <source>
        <dbReference type="EMBL" id="KAJ3260865.1"/>
    </source>
</evidence>
<evidence type="ECO:0000313" key="3">
    <source>
        <dbReference type="Proteomes" id="UP001210925"/>
    </source>
</evidence>
<reference evidence="2" key="1">
    <citation type="submission" date="2020-05" db="EMBL/GenBank/DDBJ databases">
        <title>Phylogenomic resolution of chytrid fungi.</title>
        <authorList>
            <person name="Stajich J.E."/>
            <person name="Amses K."/>
            <person name="Simmons R."/>
            <person name="Seto K."/>
            <person name="Myers J."/>
            <person name="Bonds A."/>
            <person name="Quandt C.A."/>
            <person name="Barry K."/>
            <person name="Liu P."/>
            <person name="Grigoriev I."/>
            <person name="Longcore J.E."/>
            <person name="James T.Y."/>
        </authorList>
    </citation>
    <scope>NUCLEOTIDE SEQUENCE</scope>
    <source>
        <strain evidence="2">PLAUS21</strain>
    </source>
</reference>
<organism evidence="2 3">
    <name type="scientific">Boothiomyces macroporosus</name>
    <dbReference type="NCBI Taxonomy" id="261099"/>
    <lineage>
        <taxon>Eukaryota</taxon>
        <taxon>Fungi</taxon>
        <taxon>Fungi incertae sedis</taxon>
        <taxon>Chytridiomycota</taxon>
        <taxon>Chytridiomycota incertae sedis</taxon>
        <taxon>Chytridiomycetes</taxon>
        <taxon>Rhizophydiales</taxon>
        <taxon>Terramycetaceae</taxon>
        <taxon>Boothiomyces</taxon>
    </lineage>
</organism>
<dbReference type="AlphaFoldDB" id="A0AAD5UKV1"/>